<dbReference type="InterPro" id="IPR033133">
    <property type="entry name" value="PUM-HD"/>
</dbReference>
<evidence type="ECO:0000256" key="2">
    <source>
        <dbReference type="ARBA" id="ARBA00022845"/>
    </source>
</evidence>
<feature type="repeat" description="Pumilio" evidence="4">
    <location>
        <begin position="162"/>
        <end position="197"/>
    </location>
</feature>
<evidence type="ECO:0000256" key="4">
    <source>
        <dbReference type="PROSITE-ProRule" id="PRU00317"/>
    </source>
</evidence>
<evidence type="ECO:0000313" key="8">
    <source>
        <dbReference type="Proteomes" id="UP000822688"/>
    </source>
</evidence>
<dbReference type="EMBL" id="CM026426">
    <property type="protein sequence ID" value="KAG0574446.1"/>
    <property type="molecule type" value="Genomic_DNA"/>
</dbReference>
<keyword evidence="8" id="KW-1185">Reference proteome</keyword>
<feature type="domain" description="PUM-HD" evidence="6">
    <location>
        <begin position="104"/>
        <end position="503"/>
    </location>
</feature>
<dbReference type="Pfam" id="PF00806">
    <property type="entry name" value="PUF"/>
    <property type="match status" value="2"/>
</dbReference>
<dbReference type="InterPro" id="IPR016024">
    <property type="entry name" value="ARM-type_fold"/>
</dbReference>
<dbReference type="InterPro" id="IPR001313">
    <property type="entry name" value="Pumilio_RNA-bd_rpt"/>
</dbReference>
<dbReference type="SUPFAM" id="SSF48371">
    <property type="entry name" value="ARM repeat"/>
    <property type="match status" value="1"/>
</dbReference>
<evidence type="ECO:0000313" key="7">
    <source>
        <dbReference type="EMBL" id="KAG0574445.1"/>
    </source>
</evidence>
<organism evidence="7 8">
    <name type="scientific">Ceratodon purpureus</name>
    <name type="common">Fire moss</name>
    <name type="synonym">Dicranum purpureum</name>
    <dbReference type="NCBI Taxonomy" id="3225"/>
    <lineage>
        <taxon>Eukaryota</taxon>
        <taxon>Viridiplantae</taxon>
        <taxon>Streptophyta</taxon>
        <taxon>Embryophyta</taxon>
        <taxon>Bryophyta</taxon>
        <taxon>Bryophytina</taxon>
        <taxon>Bryopsida</taxon>
        <taxon>Dicranidae</taxon>
        <taxon>Pseudoditrichales</taxon>
        <taxon>Ditrichaceae</taxon>
        <taxon>Ceratodon</taxon>
    </lineage>
</organism>
<dbReference type="GO" id="GO:0005730">
    <property type="term" value="C:nucleolus"/>
    <property type="evidence" value="ECO:0007669"/>
    <property type="project" value="TreeGrafter"/>
</dbReference>
<dbReference type="SMART" id="SM00025">
    <property type="entry name" value="Pumilio"/>
    <property type="match status" value="5"/>
</dbReference>
<feature type="compositionally biased region" description="Basic residues" evidence="5">
    <location>
        <begin position="460"/>
        <end position="471"/>
    </location>
</feature>
<gene>
    <name evidence="7" type="ORF">KC19_VG262600</name>
</gene>
<evidence type="ECO:0000256" key="3">
    <source>
        <dbReference type="ARBA" id="ARBA00022884"/>
    </source>
</evidence>
<reference evidence="7" key="1">
    <citation type="submission" date="2020-06" db="EMBL/GenBank/DDBJ databases">
        <title>WGS assembly of Ceratodon purpureus strain R40.</title>
        <authorList>
            <person name="Carey S.B."/>
            <person name="Jenkins J."/>
            <person name="Shu S."/>
            <person name="Lovell J.T."/>
            <person name="Sreedasyam A."/>
            <person name="Maumus F."/>
            <person name="Tiley G.P."/>
            <person name="Fernandez-Pozo N."/>
            <person name="Barry K."/>
            <person name="Chen C."/>
            <person name="Wang M."/>
            <person name="Lipzen A."/>
            <person name="Daum C."/>
            <person name="Saski C.A."/>
            <person name="Payton A.C."/>
            <person name="Mcbreen J.C."/>
            <person name="Conrad R.E."/>
            <person name="Kollar L.M."/>
            <person name="Olsson S."/>
            <person name="Huttunen S."/>
            <person name="Landis J.B."/>
            <person name="Wickett N.J."/>
            <person name="Johnson M.G."/>
            <person name="Rensing S.A."/>
            <person name="Grimwood J."/>
            <person name="Schmutz J."/>
            <person name="Mcdaniel S.F."/>
        </authorList>
    </citation>
    <scope>NUCLEOTIDE SEQUENCE</scope>
    <source>
        <strain evidence="7">R40</strain>
    </source>
</reference>
<keyword evidence="1" id="KW-0677">Repeat</keyword>
<dbReference type="GO" id="GO:0006417">
    <property type="term" value="P:regulation of translation"/>
    <property type="evidence" value="ECO:0007669"/>
    <property type="project" value="UniProtKB-KW"/>
</dbReference>
<evidence type="ECO:0000256" key="5">
    <source>
        <dbReference type="SAM" id="MobiDB-lite"/>
    </source>
</evidence>
<keyword evidence="3" id="KW-0694">RNA-binding</keyword>
<sequence length="691" mass="77504">MESSFPACCEKVYYLLSAGPRKFKQADEKVKHVERKVKEGDAKHKQGAGIYKWGNRKESVDQKEPFRKLMDQGARKAKLELTETRKRKRKLHYEIEKEVISVWEKTRVRDIEKDERAKLISQCLKKMKGKMPEMALNHIVSRAMQNCVKYCTPGERKAVFEELRPHCLSLAKDKYAHHIVIKMLDIADKAQLQQMLSLLHGNVVALLRHPYASPVVEYAYTISNAAQKLELLSEFYSPEFRLFKGLNTPGKGRLAEFFASEPAVKKRSVLQHMSLALQPILEKGIVDHSIIHRAIVEYLSVSKKSMIAEIVQQLSGGLLARMLHTRDGAKIGVTCVMLGNKKERKKIIKGMKGYVAKIAQDDHGYMVLVAILDVVDDTKLVTKIIIKELIKDLNNLALHKFGRLVLLHLLAPRVRRYFPADVLALLEFSSSTVDDKDFAEEDEAMDEVMKTPADTSAGSKKSRSKKSPAKKAKTEGGAEPMDEDKDEGDADGSTGVSKKDPSLRRSELLSKSGLAKDLAETCRANAKEMLQSQWGSEVIYEVAMGGVNGELWQTIPGAILSLHKEIADLATIENQDDEDVHIMEQYFSSPTLRRLILNSTPPPAGVEGLSFSAVFWSVALKTKCKRWAQGHSQRVVSAFRECADLATREAAKSQIKSLTDSGLLKPVTTRMNGNIKLAARVRFPFTIDHLM</sequence>
<dbReference type="PANTHER" id="PTHR13389:SF0">
    <property type="entry name" value="PUMILIO HOMOLOG 3"/>
    <property type="match status" value="1"/>
</dbReference>
<keyword evidence="2" id="KW-0810">Translation regulation</keyword>
<name>A0A8T0HUP3_CERPU</name>
<dbReference type="Proteomes" id="UP000822688">
    <property type="component" value="Chromosome V"/>
</dbReference>
<dbReference type="PROSITE" id="PS50303">
    <property type="entry name" value="PUM_HD"/>
    <property type="match status" value="1"/>
</dbReference>
<comment type="caution">
    <text evidence="7">The sequence shown here is derived from an EMBL/GenBank/DDBJ whole genome shotgun (WGS) entry which is preliminary data.</text>
</comment>
<dbReference type="AlphaFoldDB" id="A0A8T0HUP3"/>
<dbReference type="GO" id="GO:0003729">
    <property type="term" value="F:mRNA binding"/>
    <property type="evidence" value="ECO:0007669"/>
    <property type="project" value="TreeGrafter"/>
</dbReference>
<feature type="region of interest" description="Disordered" evidence="5">
    <location>
        <begin position="443"/>
        <end position="507"/>
    </location>
</feature>
<proteinExistence type="predicted"/>
<evidence type="ECO:0000259" key="6">
    <source>
        <dbReference type="PROSITE" id="PS50303"/>
    </source>
</evidence>
<feature type="compositionally biased region" description="Acidic residues" evidence="5">
    <location>
        <begin position="480"/>
        <end position="490"/>
    </location>
</feature>
<dbReference type="PROSITE" id="PS50302">
    <property type="entry name" value="PUM"/>
    <property type="match status" value="1"/>
</dbReference>
<dbReference type="InterPro" id="IPR011989">
    <property type="entry name" value="ARM-like"/>
</dbReference>
<dbReference type="InterPro" id="IPR012959">
    <property type="entry name" value="CPL_dom"/>
</dbReference>
<feature type="compositionally biased region" description="Basic and acidic residues" evidence="5">
    <location>
        <begin position="497"/>
        <end position="507"/>
    </location>
</feature>
<dbReference type="Gene3D" id="1.25.10.10">
    <property type="entry name" value="Leucine-rich Repeat Variant"/>
    <property type="match status" value="1"/>
</dbReference>
<dbReference type="PANTHER" id="PTHR13389">
    <property type="entry name" value="PUMILIO HOMOLOG 3"/>
    <property type="match status" value="1"/>
</dbReference>
<accession>A0A8T0HUP3</accession>
<dbReference type="Pfam" id="PF08144">
    <property type="entry name" value="CPL"/>
    <property type="match status" value="1"/>
</dbReference>
<dbReference type="EMBL" id="CM026426">
    <property type="protein sequence ID" value="KAG0574445.1"/>
    <property type="molecule type" value="Genomic_DNA"/>
</dbReference>
<evidence type="ECO:0000256" key="1">
    <source>
        <dbReference type="ARBA" id="ARBA00022737"/>
    </source>
</evidence>
<dbReference type="InterPro" id="IPR040059">
    <property type="entry name" value="PUM3"/>
</dbReference>
<protein>
    <recommendedName>
        <fullName evidence="6">PUM-HD domain-containing protein</fullName>
    </recommendedName>
</protein>